<feature type="transmembrane region" description="Helical" evidence="8">
    <location>
        <begin position="164"/>
        <end position="185"/>
    </location>
</feature>
<feature type="transmembrane region" description="Helical" evidence="8">
    <location>
        <begin position="298"/>
        <end position="317"/>
    </location>
</feature>
<evidence type="ECO:0000313" key="11">
    <source>
        <dbReference type="Proteomes" id="UP000238563"/>
    </source>
</evidence>
<feature type="transmembrane region" description="Helical" evidence="8">
    <location>
        <begin position="12"/>
        <end position="35"/>
    </location>
</feature>
<feature type="transmembrane region" description="Helical" evidence="8">
    <location>
        <begin position="78"/>
        <end position="97"/>
    </location>
</feature>
<keyword evidence="4 8" id="KW-0812">Transmembrane</keyword>
<dbReference type="GO" id="GO:0005886">
    <property type="term" value="C:plasma membrane"/>
    <property type="evidence" value="ECO:0007669"/>
    <property type="project" value="UniProtKB-SubCell"/>
</dbReference>
<proteinExistence type="predicted"/>
<dbReference type="InterPro" id="IPR036259">
    <property type="entry name" value="MFS_trans_sf"/>
</dbReference>
<dbReference type="AlphaFoldDB" id="A0A2S9JFJ5"/>
<dbReference type="InterPro" id="IPR011701">
    <property type="entry name" value="MFS"/>
</dbReference>
<dbReference type="InterPro" id="IPR020846">
    <property type="entry name" value="MFS_dom"/>
</dbReference>
<gene>
    <name evidence="10" type="ORF">C5750_17695</name>
</gene>
<evidence type="ECO:0000256" key="7">
    <source>
        <dbReference type="ARBA" id="ARBA00044273"/>
    </source>
</evidence>
<dbReference type="EMBL" id="PVBT01000005">
    <property type="protein sequence ID" value="PRD51685.1"/>
    <property type="molecule type" value="Genomic_DNA"/>
</dbReference>
<dbReference type="FunFam" id="1.20.1720.10:FF:000004">
    <property type="entry name" value="EmrB/QacA family drug resistance transporter"/>
    <property type="match status" value="1"/>
</dbReference>
<comment type="subcellular location">
    <subcellularLocation>
        <location evidence="1">Cell membrane</location>
        <topology evidence="1">Multi-pass membrane protein</topology>
    </subcellularLocation>
</comment>
<evidence type="ECO:0000259" key="9">
    <source>
        <dbReference type="PROSITE" id="PS50850"/>
    </source>
</evidence>
<keyword evidence="3" id="KW-1003">Cell membrane</keyword>
<evidence type="ECO:0000256" key="2">
    <source>
        <dbReference type="ARBA" id="ARBA00022448"/>
    </source>
</evidence>
<comment type="caution">
    <text evidence="10">The sequence shown here is derived from an EMBL/GenBank/DDBJ whole genome shotgun (WGS) entry which is preliminary data.</text>
</comment>
<feature type="transmembrane region" description="Helical" evidence="8">
    <location>
        <begin position="353"/>
        <end position="377"/>
    </location>
</feature>
<keyword evidence="6 8" id="KW-0472">Membrane</keyword>
<keyword evidence="5 8" id="KW-1133">Transmembrane helix</keyword>
<dbReference type="PRINTS" id="PR01036">
    <property type="entry name" value="TCRTETB"/>
</dbReference>
<feature type="transmembrane region" description="Helical" evidence="8">
    <location>
        <begin position="103"/>
        <end position="124"/>
    </location>
</feature>
<evidence type="ECO:0000256" key="6">
    <source>
        <dbReference type="ARBA" id="ARBA00023136"/>
    </source>
</evidence>
<evidence type="ECO:0000256" key="1">
    <source>
        <dbReference type="ARBA" id="ARBA00004651"/>
    </source>
</evidence>
<feature type="domain" description="Major facilitator superfamily (MFS) profile" evidence="9">
    <location>
        <begin position="13"/>
        <end position="481"/>
    </location>
</feature>
<feature type="transmembrane region" description="Helical" evidence="8">
    <location>
        <begin position="197"/>
        <end position="217"/>
    </location>
</feature>
<dbReference type="Proteomes" id="UP000238563">
    <property type="component" value="Unassembled WGS sequence"/>
</dbReference>
<dbReference type="InterPro" id="IPR005829">
    <property type="entry name" value="Sugar_transporter_CS"/>
</dbReference>
<feature type="transmembrane region" description="Helical" evidence="8">
    <location>
        <begin position="457"/>
        <end position="476"/>
    </location>
</feature>
<dbReference type="PROSITE" id="PS50850">
    <property type="entry name" value="MFS"/>
    <property type="match status" value="1"/>
</dbReference>
<name>A0A2S9JFJ5_9HYPH</name>
<keyword evidence="2" id="KW-0813">Transport</keyword>
<evidence type="ECO:0000313" key="10">
    <source>
        <dbReference type="EMBL" id="PRD51685.1"/>
    </source>
</evidence>
<dbReference type="GO" id="GO:0022857">
    <property type="term" value="F:transmembrane transporter activity"/>
    <property type="evidence" value="ECO:0007669"/>
    <property type="project" value="InterPro"/>
</dbReference>
<dbReference type="Gene3D" id="1.20.1250.20">
    <property type="entry name" value="MFS general substrate transporter like domains"/>
    <property type="match status" value="1"/>
</dbReference>
<dbReference type="CDD" id="cd17502">
    <property type="entry name" value="MFS_Azr1_MDR_like"/>
    <property type="match status" value="1"/>
</dbReference>
<keyword evidence="11" id="KW-1185">Reference proteome</keyword>
<dbReference type="PANTHER" id="PTHR23501:SF191">
    <property type="entry name" value="VACUOLAR BASIC AMINO ACID TRANSPORTER 4"/>
    <property type="match status" value="1"/>
</dbReference>
<organism evidence="10 11">
    <name type="scientific">Phyllobacterium myrsinacearum</name>
    <dbReference type="NCBI Taxonomy" id="28101"/>
    <lineage>
        <taxon>Bacteria</taxon>
        <taxon>Pseudomonadati</taxon>
        <taxon>Pseudomonadota</taxon>
        <taxon>Alphaproteobacteria</taxon>
        <taxon>Hyphomicrobiales</taxon>
        <taxon>Phyllobacteriaceae</taxon>
        <taxon>Phyllobacterium</taxon>
    </lineage>
</organism>
<feature type="transmembrane region" description="Helical" evidence="8">
    <location>
        <begin position="329"/>
        <end position="347"/>
    </location>
</feature>
<dbReference type="Pfam" id="PF07690">
    <property type="entry name" value="MFS_1"/>
    <property type="match status" value="1"/>
</dbReference>
<protein>
    <recommendedName>
        <fullName evidence="7">MFS-type drug efflux transporter P55</fullName>
    </recommendedName>
</protein>
<dbReference type="OrthoDB" id="9812221at2"/>
<evidence type="ECO:0000256" key="4">
    <source>
        <dbReference type="ARBA" id="ARBA00022692"/>
    </source>
</evidence>
<evidence type="ECO:0000256" key="3">
    <source>
        <dbReference type="ARBA" id="ARBA00022475"/>
    </source>
</evidence>
<feature type="transmembrane region" description="Helical" evidence="8">
    <location>
        <begin position="398"/>
        <end position="419"/>
    </location>
</feature>
<sequence length="498" mass="53353">MSQSVERSKRPLIVASIMLATFMVAIEATIVATAMPRIVGQLGGFTYYSWVFSAFLLAQSTTTVIYGKLSDIFGRKPMLIGGIVIFLAGSALAGFAWSMTSLIAFRLLQGLGAGAIQPVTMTIVGDLYKLEERAKVQGILASVWAISAVTGPLAGGLIVDHFSWAWIFWINLPIGLLTIIGFTLFLHEKIEPRKARIDYLGTILFSIAIVSLMVILTETDADLSILAALAAVFIVTAILFFLQERRAPEPIISLALWSRRLIATSNIATLLAGMALIGLTTVLPIYVQGVLGRSPLVAGFTLTMLIVGWPLAVMLSIRLFRAFGIRRTLRAGSLMFPIGASFLLFLTPDSSPVSAGIGSFLMGFGMGLISVTSVVLVQESVEWSMRGSATASIIFSRSLGNTLGATTLGAILNIGIAHFGSGDLASKLHEVINQPSGLSSLATNPGIRLVFHSALHWSFWGVFTVAILTFATTWLIPVSREAGRKPPTQTEMQEALSS</sequence>
<dbReference type="Gene3D" id="1.20.1720.10">
    <property type="entry name" value="Multidrug resistance protein D"/>
    <property type="match status" value="1"/>
</dbReference>
<dbReference type="PROSITE" id="PS00217">
    <property type="entry name" value="SUGAR_TRANSPORT_2"/>
    <property type="match status" value="1"/>
</dbReference>
<reference evidence="10 11" key="1">
    <citation type="submission" date="2018-02" db="EMBL/GenBank/DDBJ databases">
        <title>The draft genome of Phyllobacterium myrsinacearum DSM5892.</title>
        <authorList>
            <person name="Li L."/>
            <person name="Liu L."/>
            <person name="Zhang X."/>
            <person name="Wang T."/>
        </authorList>
    </citation>
    <scope>NUCLEOTIDE SEQUENCE [LARGE SCALE GENOMIC DNA]</scope>
    <source>
        <strain evidence="10 11">DSM 5892</strain>
    </source>
</reference>
<accession>A0A2S9JFJ5</accession>
<feature type="transmembrane region" description="Helical" evidence="8">
    <location>
        <begin position="47"/>
        <end position="66"/>
    </location>
</feature>
<feature type="transmembrane region" description="Helical" evidence="8">
    <location>
        <begin position="263"/>
        <end position="286"/>
    </location>
</feature>
<dbReference type="RefSeq" id="WP_105735242.1">
    <property type="nucleotide sequence ID" value="NZ_PVBT01000005.1"/>
</dbReference>
<feature type="transmembrane region" description="Helical" evidence="8">
    <location>
        <begin position="136"/>
        <end position="158"/>
    </location>
</feature>
<dbReference type="PANTHER" id="PTHR23501">
    <property type="entry name" value="MAJOR FACILITATOR SUPERFAMILY"/>
    <property type="match status" value="1"/>
</dbReference>
<evidence type="ECO:0000256" key="5">
    <source>
        <dbReference type="ARBA" id="ARBA00022989"/>
    </source>
</evidence>
<dbReference type="SUPFAM" id="SSF103473">
    <property type="entry name" value="MFS general substrate transporter"/>
    <property type="match status" value="1"/>
</dbReference>
<evidence type="ECO:0000256" key="8">
    <source>
        <dbReference type="SAM" id="Phobius"/>
    </source>
</evidence>
<feature type="transmembrane region" description="Helical" evidence="8">
    <location>
        <begin position="223"/>
        <end position="242"/>
    </location>
</feature>